<feature type="domain" description="DUF7134" evidence="12">
    <location>
        <begin position="64"/>
        <end position="212"/>
    </location>
</feature>
<organism evidence="13 14">
    <name type="scientific">Actinomyces johnsonii</name>
    <dbReference type="NCBI Taxonomy" id="544581"/>
    <lineage>
        <taxon>Bacteria</taxon>
        <taxon>Bacillati</taxon>
        <taxon>Actinomycetota</taxon>
        <taxon>Actinomycetes</taxon>
        <taxon>Actinomycetales</taxon>
        <taxon>Actinomycetaceae</taxon>
        <taxon>Actinomyces</taxon>
    </lineage>
</organism>
<evidence type="ECO:0000256" key="5">
    <source>
        <dbReference type="ARBA" id="ARBA00022741"/>
    </source>
</evidence>
<dbReference type="InterPro" id="IPR003594">
    <property type="entry name" value="HATPase_dom"/>
</dbReference>
<evidence type="ECO:0000256" key="2">
    <source>
        <dbReference type="ARBA" id="ARBA00012438"/>
    </source>
</evidence>
<dbReference type="GO" id="GO:0016020">
    <property type="term" value="C:membrane"/>
    <property type="evidence" value="ECO:0007669"/>
    <property type="project" value="InterPro"/>
</dbReference>
<dbReference type="CDD" id="cd16917">
    <property type="entry name" value="HATPase_UhpB-NarQ-NarX-like"/>
    <property type="match status" value="1"/>
</dbReference>
<sequence>MTYESLLIELADRLTSSYLHLTYDTCDATILRVDSGGETLLSPETLCHSEGMPKQIRRIVTRCVRAVGAGVLTLFAIVGTWQVSDGSWGITAGAALAVIVLRWRREQPDAVLGVHLVLCALQLGVTDAPLPADLTIVVSLYAVGRWGERGFTPMWAIAVVVGSTLGAWDWNRDELGIVPPSLWAQDMAQAAFAQLCSAAIAWGLGRFVTQRRQLRASRLTAEEQRRAAHDAALRNEIAREVHDVVGHALALIAVQAEAGHYLAAGSEDIDLPADERLEQAAQALGQIRATAHSALADTRSLTRTLASPPQSEEHRSAAEPAEPDDARPASPVTETPLRPVPRIADLPRIVDDVRATGLPVTLSVDDRLISEGEQTGGRSPLSAQAELALYRTTQESLTNVLKHAEAAAVEVRLEYRDDEAHKEVVLTVADQPSAPGTGAPAPRAGGRLPSSQQKPADTGGGQGLVNLRQRLAAVGGSLEAGPGPGGGFIVRARIPSEAPQSTVVNPGGKPI</sequence>
<evidence type="ECO:0000256" key="1">
    <source>
        <dbReference type="ARBA" id="ARBA00000085"/>
    </source>
</evidence>
<proteinExistence type="predicted"/>
<dbReference type="GO" id="GO:0000155">
    <property type="term" value="F:phosphorelay sensor kinase activity"/>
    <property type="evidence" value="ECO:0007669"/>
    <property type="project" value="InterPro"/>
</dbReference>
<dbReference type="SUPFAM" id="SSF55874">
    <property type="entry name" value="ATPase domain of HSP90 chaperone/DNA topoisomerase II/histidine kinase"/>
    <property type="match status" value="1"/>
</dbReference>
<accession>A0A508A2H6</accession>
<keyword evidence="4" id="KW-0808">Transferase</keyword>
<dbReference type="InterPro" id="IPR050482">
    <property type="entry name" value="Sensor_HK_TwoCompSys"/>
</dbReference>
<keyword evidence="8" id="KW-0902">Two-component regulatory system</keyword>
<evidence type="ECO:0000256" key="4">
    <source>
        <dbReference type="ARBA" id="ARBA00022679"/>
    </source>
</evidence>
<evidence type="ECO:0000313" key="14">
    <source>
        <dbReference type="Proteomes" id="UP000319010"/>
    </source>
</evidence>
<dbReference type="InterPro" id="IPR055558">
    <property type="entry name" value="DUF7134"/>
</dbReference>
<evidence type="ECO:0000256" key="3">
    <source>
        <dbReference type="ARBA" id="ARBA00022553"/>
    </source>
</evidence>
<protein>
    <recommendedName>
        <fullName evidence="2">histidine kinase</fullName>
        <ecNumber evidence="2">2.7.13.3</ecNumber>
    </recommendedName>
</protein>
<evidence type="ECO:0000256" key="7">
    <source>
        <dbReference type="ARBA" id="ARBA00022840"/>
    </source>
</evidence>
<dbReference type="PANTHER" id="PTHR24421:SF10">
    <property type="entry name" value="NITRATE_NITRITE SENSOR PROTEIN NARQ"/>
    <property type="match status" value="1"/>
</dbReference>
<dbReference type="Pfam" id="PF02518">
    <property type="entry name" value="HATPase_c"/>
    <property type="match status" value="1"/>
</dbReference>
<keyword evidence="6 13" id="KW-0418">Kinase</keyword>
<dbReference type="EMBL" id="VICB01000004">
    <property type="protein sequence ID" value="TQD44069.1"/>
    <property type="molecule type" value="Genomic_DNA"/>
</dbReference>
<dbReference type="EC" id="2.7.13.3" evidence="2"/>
<feature type="domain" description="Signal transduction histidine kinase subgroup 3 dimerisation and phosphoacceptor" evidence="11">
    <location>
        <begin position="234"/>
        <end position="309"/>
    </location>
</feature>
<feature type="region of interest" description="Disordered" evidence="9">
    <location>
        <begin position="303"/>
        <end position="340"/>
    </location>
</feature>
<dbReference type="Gene3D" id="3.30.565.10">
    <property type="entry name" value="Histidine kinase-like ATPase, C-terminal domain"/>
    <property type="match status" value="1"/>
</dbReference>
<dbReference type="Pfam" id="PF07730">
    <property type="entry name" value="HisKA_3"/>
    <property type="match status" value="1"/>
</dbReference>
<evidence type="ECO:0000256" key="8">
    <source>
        <dbReference type="ARBA" id="ARBA00023012"/>
    </source>
</evidence>
<dbReference type="AlphaFoldDB" id="A0A508A2H6"/>
<feature type="compositionally biased region" description="Low complexity" evidence="9">
    <location>
        <begin position="432"/>
        <end position="446"/>
    </location>
</feature>
<evidence type="ECO:0000256" key="6">
    <source>
        <dbReference type="ARBA" id="ARBA00022777"/>
    </source>
</evidence>
<dbReference type="GO" id="GO:0005524">
    <property type="term" value="F:ATP binding"/>
    <property type="evidence" value="ECO:0007669"/>
    <property type="project" value="UniProtKB-KW"/>
</dbReference>
<evidence type="ECO:0000259" key="10">
    <source>
        <dbReference type="Pfam" id="PF02518"/>
    </source>
</evidence>
<feature type="domain" description="Histidine kinase/HSP90-like ATPase" evidence="10">
    <location>
        <begin position="386"/>
        <end position="496"/>
    </location>
</feature>
<gene>
    <name evidence="13" type="ORF">FK256_03190</name>
</gene>
<evidence type="ECO:0000259" key="12">
    <source>
        <dbReference type="Pfam" id="PF23539"/>
    </source>
</evidence>
<evidence type="ECO:0000256" key="9">
    <source>
        <dbReference type="SAM" id="MobiDB-lite"/>
    </source>
</evidence>
<dbReference type="Gene3D" id="1.20.5.1930">
    <property type="match status" value="1"/>
</dbReference>
<evidence type="ECO:0000259" key="11">
    <source>
        <dbReference type="Pfam" id="PF07730"/>
    </source>
</evidence>
<evidence type="ECO:0000313" key="13">
    <source>
        <dbReference type="EMBL" id="TQD44069.1"/>
    </source>
</evidence>
<keyword evidence="7" id="KW-0067">ATP-binding</keyword>
<dbReference type="PANTHER" id="PTHR24421">
    <property type="entry name" value="NITRATE/NITRITE SENSOR PROTEIN NARX-RELATED"/>
    <property type="match status" value="1"/>
</dbReference>
<keyword evidence="5" id="KW-0547">Nucleotide-binding</keyword>
<name>A0A508A2H6_9ACTO</name>
<reference evidence="13 14" key="1">
    <citation type="submission" date="2019-06" db="EMBL/GenBank/DDBJ databases">
        <title>Draft genome sequence of Actinomyces johnsonii CCUG 34287T.</title>
        <authorList>
            <person name="Salva-Serra F."/>
            <person name="Cardew S."/>
            <person name="Moore E."/>
        </authorList>
    </citation>
    <scope>NUCLEOTIDE SEQUENCE [LARGE SCALE GENOMIC DNA]</scope>
    <source>
        <strain evidence="13 14">CCUG 34287</strain>
    </source>
</reference>
<comment type="caution">
    <text evidence="13">The sequence shown here is derived from an EMBL/GenBank/DDBJ whole genome shotgun (WGS) entry which is preliminary data.</text>
</comment>
<keyword evidence="3" id="KW-0597">Phosphoprotein</keyword>
<dbReference type="InterPro" id="IPR036890">
    <property type="entry name" value="HATPase_C_sf"/>
</dbReference>
<comment type="catalytic activity">
    <reaction evidence="1">
        <text>ATP + protein L-histidine = ADP + protein N-phospho-L-histidine.</text>
        <dbReference type="EC" id="2.7.13.3"/>
    </reaction>
</comment>
<dbReference type="InterPro" id="IPR011712">
    <property type="entry name" value="Sig_transdc_His_kin_sub3_dim/P"/>
</dbReference>
<dbReference type="Pfam" id="PF23539">
    <property type="entry name" value="DUF7134"/>
    <property type="match status" value="1"/>
</dbReference>
<feature type="region of interest" description="Disordered" evidence="9">
    <location>
        <begin position="429"/>
        <end position="462"/>
    </location>
</feature>
<dbReference type="GO" id="GO:0046983">
    <property type="term" value="F:protein dimerization activity"/>
    <property type="evidence" value="ECO:0007669"/>
    <property type="project" value="InterPro"/>
</dbReference>
<dbReference type="Proteomes" id="UP000319010">
    <property type="component" value="Unassembled WGS sequence"/>
</dbReference>